<sequence length="645" mass="71290">MVRILLPLLLTVLHCTGVRAQDTLKVSSEIKEATVFLEGAQVTRRTTTDIPSGRRTLVFTGLTTDLDPLSVQVNSTGDDFTVLSVSHRLNFGTVPQANSATRKLSEEITALDKQKNILQTAYQIAKDEELLLAANREVAGDENGLDAAQLAATVTFHRERLTAIRTLYLEITDELETIDEKQDALRRQVVEAGEKSKVKTTAEVIVVTEADRATQSDFTLTYLVPNASWTPHYDVRVTDISRPVDLRYRAKVMQSSGEDWTDVRLTLSTGDPQASALAPTLSTWRLTNGSRPPTYRPNTVAATNFGYQTVAGYVTERGGMPLIGASVLVRRKTIGTVTDIDGHYQLDLPDEATELTVSYTGYETTTVQIASPRLDVVLSESARQLEEVVVTGYAGAARGRSSKRNQRRNEKNQSDELAGRASGVQVAPPAAASAPVPVATVRKATTVNFDIELPYTIPSDGEARDVDIQRYELPATYTHFSVPKYEEAAFLTASVTNWEQYDFLTGQVNLFFEGTYLGVSQLDVDNTSDTLNLSLGRDPNVIINREETDDYRARNFFGSKMSESRGYTISVRNKKQQAITLVIKDQVPVSGDEQVDVTPEVSSQAALDDKTGFVTWRVNVASNVEWRDEFGYVVKHPRSMRLQLE</sequence>
<evidence type="ECO:0000259" key="3">
    <source>
        <dbReference type="Pfam" id="PF13598"/>
    </source>
</evidence>
<keyword evidence="6" id="KW-1185">Reference proteome</keyword>
<dbReference type="Pfam" id="PF13715">
    <property type="entry name" value="CarbopepD_reg_2"/>
    <property type="match status" value="1"/>
</dbReference>
<accession>A0ABX0XBZ2</accession>
<dbReference type="EMBL" id="JAATJH010000002">
    <property type="protein sequence ID" value="NJC26444.1"/>
    <property type="molecule type" value="Genomic_DNA"/>
</dbReference>
<feature type="signal peptide" evidence="2">
    <location>
        <begin position="1"/>
        <end position="20"/>
    </location>
</feature>
<dbReference type="InterPro" id="IPR011935">
    <property type="entry name" value="CHP02231"/>
</dbReference>
<protein>
    <recommendedName>
        <fullName evidence="7">Mucoidy inhibitor MuiA family protein</fullName>
    </recommendedName>
</protein>
<dbReference type="PANTHER" id="PTHR31005:SF8">
    <property type="entry name" value="DUF4139 DOMAIN-CONTAINING PROTEIN"/>
    <property type="match status" value="1"/>
</dbReference>
<dbReference type="InterPro" id="IPR008969">
    <property type="entry name" value="CarboxyPept-like_regulatory"/>
</dbReference>
<evidence type="ECO:0000313" key="6">
    <source>
        <dbReference type="Proteomes" id="UP000770785"/>
    </source>
</evidence>
<dbReference type="Pfam" id="PF13600">
    <property type="entry name" value="DUF4140"/>
    <property type="match status" value="1"/>
</dbReference>
<reference evidence="5 6" key="1">
    <citation type="submission" date="2020-03" db="EMBL/GenBank/DDBJ databases">
        <title>Genomic Encyclopedia of Type Strains, Phase IV (KMG-IV): sequencing the most valuable type-strain genomes for metagenomic binning, comparative biology and taxonomic classification.</title>
        <authorList>
            <person name="Goeker M."/>
        </authorList>
    </citation>
    <scope>NUCLEOTIDE SEQUENCE [LARGE SCALE GENOMIC DNA]</scope>
    <source>
        <strain evidence="5 6">DSM 105096</strain>
    </source>
</reference>
<keyword evidence="2" id="KW-0732">Signal</keyword>
<dbReference type="RefSeq" id="WP_168037187.1">
    <property type="nucleotide sequence ID" value="NZ_JAATJH010000002.1"/>
</dbReference>
<feature type="domain" description="DUF4139" evidence="3">
    <location>
        <begin position="219"/>
        <end position="638"/>
    </location>
</feature>
<dbReference type="SUPFAM" id="SSF49464">
    <property type="entry name" value="Carboxypeptidase regulatory domain-like"/>
    <property type="match status" value="1"/>
</dbReference>
<evidence type="ECO:0000256" key="1">
    <source>
        <dbReference type="SAM" id="MobiDB-lite"/>
    </source>
</evidence>
<dbReference type="Pfam" id="PF13598">
    <property type="entry name" value="DUF4139"/>
    <property type="match status" value="1"/>
</dbReference>
<feature type="chain" id="PRO_5047072086" description="Mucoidy inhibitor MuiA family protein" evidence="2">
    <location>
        <begin position="21"/>
        <end position="645"/>
    </location>
</feature>
<dbReference type="Gene3D" id="2.60.40.1120">
    <property type="entry name" value="Carboxypeptidase-like, regulatory domain"/>
    <property type="match status" value="1"/>
</dbReference>
<feature type="compositionally biased region" description="Basic and acidic residues" evidence="1">
    <location>
        <begin position="407"/>
        <end position="418"/>
    </location>
</feature>
<dbReference type="Proteomes" id="UP000770785">
    <property type="component" value="Unassembled WGS sequence"/>
</dbReference>
<proteinExistence type="predicted"/>
<dbReference type="PANTHER" id="PTHR31005">
    <property type="entry name" value="DUF4139 DOMAIN-CONTAINING PROTEIN"/>
    <property type="match status" value="1"/>
</dbReference>
<dbReference type="InterPro" id="IPR025554">
    <property type="entry name" value="DUF4140"/>
</dbReference>
<comment type="caution">
    <text evidence="5">The sequence shown here is derived from an EMBL/GenBank/DDBJ whole genome shotgun (WGS) entry which is preliminary data.</text>
</comment>
<dbReference type="InterPro" id="IPR037291">
    <property type="entry name" value="DUF4139"/>
</dbReference>
<feature type="domain" description="DUF4140" evidence="4">
    <location>
        <begin position="33"/>
        <end position="129"/>
    </location>
</feature>
<evidence type="ECO:0000259" key="4">
    <source>
        <dbReference type="Pfam" id="PF13600"/>
    </source>
</evidence>
<evidence type="ECO:0000256" key="2">
    <source>
        <dbReference type="SAM" id="SignalP"/>
    </source>
</evidence>
<evidence type="ECO:0000313" key="5">
    <source>
        <dbReference type="EMBL" id="NJC26444.1"/>
    </source>
</evidence>
<organism evidence="5 6">
    <name type="scientific">Neolewinella antarctica</name>
    <dbReference type="NCBI Taxonomy" id="442734"/>
    <lineage>
        <taxon>Bacteria</taxon>
        <taxon>Pseudomonadati</taxon>
        <taxon>Bacteroidota</taxon>
        <taxon>Saprospiria</taxon>
        <taxon>Saprospirales</taxon>
        <taxon>Lewinellaceae</taxon>
        <taxon>Neolewinella</taxon>
    </lineage>
</organism>
<gene>
    <name evidence="5" type="ORF">GGR27_001943</name>
</gene>
<feature type="region of interest" description="Disordered" evidence="1">
    <location>
        <begin position="396"/>
        <end position="429"/>
    </location>
</feature>
<dbReference type="NCBIfam" id="TIGR02231">
    <property type="entry name" value="mucoidy inhibitor MuiA family protein"/>
    <property type="match status" value="2"/>
</dbReference>
<evidence type="ECO:0008006" key="7">
    <source>
        <dbReference type="Google" id="ProtNLM"/>
    </source>
</evidence>
<name>A0ABX0XBZ2_9BACT</name>